<gene>
    <name evidence="2" type="ORF">BKA02_001179</name>
</gene>
<comment type="similarity">
    <text evidence="1">Belongs to the enoyl-CoA hydratase/isomerase family.</text>
</comment>
<dbReference type="Gene3D" id="3.90.226.10">
    <property type="entry name" value="2-enoyl-CoA Hydratase, Chain A, domain 1"/>
    <property type="match status" value="1"/>
</dbReference>
<proteinExistence type="inferred from homology"/>
<dbReference type="AlphaFoldDB" id="A0A7Y9EUN7"/>
<dbReference type="InterPro" id="IPR001753">
    <property type="entry name" value="Enoyl-CoA_hydra/iso"/>
</dbReference>
<evidence type="ECO:0000313" key="2">
    <source>
        <dbReference type="EMBL" id="NYD54124.1"/>
    </source>
</evidence>
<dbReference type="PANTHER" id="PTHR43802:SF1">
    <property type="entry name" value="IP11341P-RELATED"/>
    <property type="match status" value="1"/>
</dbReference>
<organism evidence="2 3">
    <name type="scientific">Microbacterium pseudoresistens</name>
    <dbReference type="NCBI Taxonomy" id="640634"/>
    <lineage>
        <taxon>Bacteria</taxon>
        <taxon>Bacillati</taxon>
        <taxon>Actinomycetota</taxon>
        <taxon>Actinomycetes</taxon>
        <taxon>Micrococcales</taxon>
        <taxon>Microbacteriaceae</taxon>
        <taxon>Microbacterium</taxon>
    </lineage>
</organism>
<dbReference type="EC" id="4.2.1.17" evidence="2"/>
<dbReference type="GO" id="GO:0004300">
    <property type="term" value="F:enoyl-CoA hydratase activity"/>
    <property type="evidence" value="ECO:0007669"/>
    <property type="project" value="UniProtKB-EC"/>
</dbReference>
<dbReference type="GO" id="GO:0004490">
    <property type="term" value="F:methylglutaconyl-CoA hydratase activity"/>
    <property type="evidence" value="ECO:0007669"/>
    <property type="project" value="UniProtKB-EC"/>
</dbReference>
<evidence type="ECO:0000313" key="3">
    <source>
        <dbReference type="Proteomes" id="UP000552045"/>
    </source>
</evidence>
<comment type="caution">
    <text evidence="2">The sequence shown here is derived from an EMBL/GenBank/DDBJ whole genome shotgun (WGS) entry which is preliminary data.</text>
</comment>
<accession>A0A7Y9EUN7</accession>
<keyword evidence="2" id="KW-0456">Lyase</keyword>
<reference evidence="2 3" key="1">
    <citation type="submission" date="2020-07" db="EMBL/GenBank/DDBJ databases">
        <title>Sequencing the genomes of 1000 actinobacteria strains.</title>
        <authorList>
            <person name="Klenk H.-P."/>
        </authorList>
    </citation>
    <scope>NUCLEOTIDE SEQUENCE [LARGE SCALE GENOMIC DNA]</scope>
    <source>
        <strain evidence="2 3">DSM 22185</strain>
    </source>
</reference>
<protein>
    <submittedName>
        <fullName evidence="2">Enoyl-CoA hydratase/methylglutaconyl-CoA hydratase</fullName>
        <ecNumber evidence="2">4.2.1.17</ecNumber>
        <ecNumber evidence="2">4.2.1.18</ecNumber>
    </submittedName>
</protein>
<dbReference type="Proteomes" id="UP000552045">
    <property type="component" value="Unassembled WGS sequence"/>
</dbReference>
<name>A0A7Y9EUN7_9MICO</name>
<dbReference type="EMBL" id="JACCBH010000001">
    <property type="protein sequence ID" value="NYD54124.1"/>
    <property type="molecule type" value="Genomic_DNA"/>
</dbReference>
<keyword evidence="3" id="KW-1185">Reference proteome</keyword>
<evidence type="ECO:0000256" key="1">
    <source>
        <dbReference type="ARBA" id="ARBA00005254"/>
    </source>
</evidence>
<dbReference type="PANTHER" id="PTHR43802">
    <property type="entry name" value="ENOYL-COA HYDRATASE"/>
    <property type="match status" value="1"/>
</dbReference>
<dbReference type="RefSeq" id="WP_179432197.1">
    <property type="nucleotide sequence ID" value="NZ_BAABLC010000001.1"/>
</dbReference>
<dbReference type="InterPro" id="IPR029045">
    <property type="entry name" value="ClpP/crotonase-like_dom_sf"/>
</dbReference>
<sequence length="237" mass="25366">MTEQLVTVETHGDVAIVTLNRPEKRNAVNRELSLQLRRAFVANEERKVVVLTGADPAFCAGVDLNERRDPKWSDTLGAEDAQHWLDTIEAIRRTPSVVIAAVNGAALGGGLTLVNAAELAIASGRARFGAPELSFGSFPALSGSSSLLTVAPKHAAELILTAEPVDAFTAQRWGIVNRVVSHDELILSARELADKIAAWPAPTLGFAKRAIHELAQRGWSAALNEGVLISALTRRLT</sequence>
<dbReference type="Pfam" id="PF00378">
    <property type="entry name" value="ECH_1"/>
    <property type="match status" value="1"/>
</dbReference>
<dbReference type="EC" id="4.2.1.18" evidence="2"/>
<dbReference type="SUPFAM" id="SSF52096">
    <property type="entry name" value="ClpP/crotonase"/>
    <property type="match status" value="1"/>
</dbReference>
<dbReference type="CDD" id="cd06558">
    <property type="entry name" value="crotonase-like"/>
    <property type="match status" value="1"/>
</dbReference>